<keyword evidence="1" id="KW-0732">Signal</keyword>
<accession>A0A672RCF0</accession>
<organism evidence="2 3">
    <name type="scientific">Sinocyclocheilus grahami</name>
    <name type="common">Dianchi golden-line fish</name>
    <name type="synonym">Barbus grahami</name>
    <dbReference type="NCBI Taxonomy" id="75366"/>
    <lineage>
        <taxon>Eukaryota</taxon>
        <taxon>Metazoa</taxon>
        <taxon>Chordata</taxon>
        <taxon>Craniata</taxon>
        <taxon>Vertebrata</taxon>
        <taxon>Euteleostomi</taxon>
        <taxon>Actinopterygii</taxon>
        <taxon>Neopterygii</taxon>
        <taxon>Teleostei</taxon>
        <taxon>Ostariophysi</taxon>
        <taxon>Cypriniformes</taxon>
        <taxon>Cyprinidae</taxon>
        <taxon>Cyprininae</taxon>
        <taxon>Sinocyclocheilus</taxon>
    </lineage>
</organism>
<protein>
    <submittedName>
        <fullName evidence="2">Interleukin 13</fullName>
    </submittedName>
</protein>
<proteinExistence type="predicted"/>
<evidence type="ECO:0000256" key="1">
    <source>
        <dbReference type="SAM" id="SignalP"/>
    </source>
</evidence>
<sequence>MKTILLLIFTVLVSSAPVEHNDKNLLGEIIDELDKAVKMFSKENKGNEIFLTKLQMDGCKREVFCQAEQELKKKVSGLSGAKFDHFRIDKKLMRNLNKYNERHVKTCKPADEGQDEILLHAFLNKLLTCVKSAYSQVK</sequence>
<keyword evidence="3" id="KW-1185">Reference proteome</keyword>
<reference evidence="2" key="2">
    <citation type="submission" date="2025-09" db="UniProtKB">
        <authorList>
            <consortium name="Ensembl"/>
        </authorList>
    </citation>
    <scope>IDENTIFICATION</scope>
</reference>
<name>A0A672RCF0_SINGR</name>
<reference evidence="2" key="1">
    <citation type="submission" date="2025-08" db="UniProtKB">
        <authorList>
            <consortium name="Ensembl"/>
        </authorList>
    </citation>
    <scope>IDENTIFICATION</scope>
</reference>
<feature type="signal peptide" evidence="1">
    <location>
        <begin position="1"/>
        <end position="15"/>
    </location>
</feature>
<dbReference type="Proteomes" id="UP000472262">
    <property type="component" value="Unassembled WGS sequence"/>
</dbReference>
<dbReference type="InParanoid" id="A0A672RCF0"/>
<feature type="chain" id="PRO_5025672855" evidence="1">
    <location>
        <begin position="16"/>
        <end position="138"/>
    </location>
</feature>
<dbReference type="OMA" id="RTDKKLM"/>
<dbReference type="Ensembl" id="ENSSGRT00000092069.1">
    <property type="protein sequence ID" value="ENSSGRP00000086475.1"/>
    <property type="gene ID" value="ENSSGRG00000043508.1"/>
</dbReference>
<evidence type="ECO:0000313" key="2">
    <source>
        <dbReference type="Ensembl" id="ENSSGRP00000086475.1"/>
    </source>
</evidence>
<dbReference type="FunCoup" id="A0A672RCF0">
    <property type="interactions" value="38"/>
</dbReference>
<dbReference type="AlphaFoldDB" id="A0A672RCF0"/>
<evidence type="ECO:0000313" key="3">
    <source>
        <dbReference type="Proteomes" id="UP000472262"/>
    </source>
</evidence>